<dbReference type="InterPro" id="IPR024524">
    <property type="entry name" value="DUF3800"/>
</dbReference>
<evidence type="ECO:0000313" key="1">
    <source>
        <dbReference type="EMBL" id="MCO6394160.1"/>
    </source>
</evidence>
<dbReference type="AlphaFoldDB" id="A0AAW5HW83"/>
<keyword evidence="2" id="KW-1185">Reference proteome</keyword>
<dbReference type="Proteomes" id="UP001205920">
    <property type="component" value="Unassembled WGS sequence"/>
</dbReference>
<gene>
    <name evidence="1" type="ORF">JMN37_04060</name>
</gene>
<dbReference type="RefSeq" id="WP_070362772.1">
    <property type="nucleotide sequence ID" value="NZ_JAEUWV010000003.1"/>
</dbReference>
<reference evidence="1 2" key="1">
    <citation type="submission" date="2021-01" db="EMBL/GenBank/DDBJ databases">
        <title>Identification and Characterization of Corynebacterium sp.</title>
        <authorList>
            <person name="Luo Q."/>
            <person name="Qu P."/>
            <person name="Chen Q."/>
        </authorList>
    </citation>
    <scope>NUCLEOTIDE SEQUENCE [LARGE SCALE GENOMIC DNA]</scope>
    <source>
        <strain evidence="1 2">MC-18</strain>
    </source>
</reference>
<dbReference type="Pfam" id="PF12686">
    <property type="entry name" value="DUF3800"/>
    <property type="match status" value="1"/>
</dbReference>
<sequence length="347" mass="39570">MAALKHAYRANSGGQSKALFWPLSYLEGTAMLIAYLDEFGHQGPYIRHDHKKFNTHPVFGYAGYLIPSHSVRQFGGYFEYVKEQLLDWEITQANAHPRRWEKKGSALFTTANIREYKDEINPATKRLYRKLGNLGGQLFFFGQEKPIGPVSVTKETSQEREEHCLIQAINRLGRIATKANEELLVIMDATDTDNRERAVATLGKTIYSKTNKDNRSIIEVPIQADSHLYGTIQFADWTCALLGRLTDYHFAERSQFAWSVDLCRDVFKRCSPSSNSIIWSNSTDHSLKCSPKHLINTTKFWEIAAEHEARNKRRMQGNQQMLQRIVSAGSPDLQRKLDAIRGGKASK</sequence>
<evidence type="ECO:0000313" key="2">
    <source>
        <dbReference type="Proteomes" id="UP001205920"/>
    </source>
</evidence>
<proteinExistence type="predicted"/>
<protein>
    <submittedName>
        <fullName evidence="1">DUF3800 domain-containing protein</fullName>
    </submittedName>
</protein>
<organism evidence="1 2">
    <name type="scientific">Corynebacterium lipophilum</name>
    <dbReference type="NCBI Taxonomy" id="2804918"/>
    <lineage>
        <taxon>Bacteria</taxon>
        <taxon>Bacillati</taxon>
        <taxon>Actinomycetota</taxon>
        <taxon>Actinomycetes</taxon>
        <taxon>Mycobacteriales</taxon>
        <taxon>Corynebacteriaceae</taxon>
        <taxon>Corynebacterium</taxon>
    </lineage>
</organism>
<name>A0AAW5HW83_9CORY</name>
<comment type="caution">
    <text evidence="1">The sequence shown here is derived from an EMBL/GenBank/DDBJ whole genome shotgun (WGS) entry which is preliminary data.</text>
</comment>
<dbReference type="EMBL" id="JAEUWV010000003">
    <property type="protein sequence ID" value="MCO6394160.1"/>
    <property type="molecule type" value="Genomic_DNA"/>
</dbReference>
<accession>A0AAW5HW83</accession>